<evidence type="ECO:0000256" key="4">
    <source>
        <dbReference type="ARBA" id="ARBA00023136"/>
    </source>
</evidence>
<evidence type="ECO:0000256" key="2">
    <source>
        <dbReference type="ARBA" id="ARBA00022692"/>
    </source>
</evidence>
<name>A0A0N4UI42_DRAME</name>
<evidence type="ECO:0000256" key="1">
    <source>
        <dbReference type="ARBA" id="ARBA00004370"/>
    </source>
</evidence>
<feature type="transmembrane region" description="Helical" evidence="5">
    <location>
        <begin position="263"/>
        <end position="283"/>
    </location>
</feature>
<evidence type="ECO:0000313" key="10">
    <source>
        <dbReference type="WBParaSite" id="DME_0000725701-mRNA-1"/>
    </source>
</evidence>
<dbReference type="OrthoDB" id="5812383at2759"/>
<dbReference type="InterPro" id="IPR017452">
    <property type="entry name" value="GPCR_Rhodpsn_7TM"/>
</dbReference>
<reference evidence="7 9" key="2">
    <citation type="submission" date="2018-11" db="EMBL/GenBank/DDBJ databases">
        <authorList>
            <consortium name="Pathogen Informatics"/>
        </authorList>
    </citation>
    <scope>NUCLEOTIDE SEQUENCE [LARGE SCALE GENOMIC DNA]</scope>
</reference>
<dbReference type="EMBL" id="UYYG01001196">
    <property type="protein sequence ID" value="VDN59952.1"/>
    <property type="molecule type" value="Genomic_DNA"/>
</dbReference>
<feature type="transmembrane region" description="Helical" evidence="5">
    <location>
        <begin position="224"/>
        <end position="243"/>
    </location>
</feature>
<dbReference type="InterPro" id="IPR019420">
    <property type="entry name" value="7TM_GPCR_serpentine_rcpt_Srbc"/>
</dbReference>
<feature type="transmembrane region" description="Helical" evidence="5">
    <location>
        <begin position="6"/>
        <end position="30"/>
    </location>
</feature>
<evidence type="ECO:0000313" key="8">
    <source>
        <dbReference type="Proteomes" id="UP000038040"/>
    </source>
</evidence>
<feature type="transmembrane region" description="Helical" evidence="5">
    <location>
        <begin position="51"/>
        <end position="71"/>
    </location>
</feature>
<dbReference type="PANTHER" id="PTHR23360">
    <property type="entry name" value="G-PROTEIN COUPLED RECEPTORS FAMILY 1 PROFILE DOMAIN-CONTAINING PROTEIN-RELATED"/>
    <property type="match status" value="1"/>
</dbReference>
<proteinExistence type="predicted"/>
<keyword evidence="9" id="KW-1185">Reference proteome</keyword>
<sequence length="312" mass="36110">MEVMKFQAISFVPFGLMSTICNAILIAAILRNRKLRVRQELKIIAAQSFADLVEALATLLGGLYRLIIIVADLKGIEFSGFQCMLLPHSWMWRWSDFATSFMLLVVTFDRILSVAVPVEYFAFNNTYPFVAISTPYFLSTFLSMFAWYYPITMTEKLSILCLNVYLSPKFYSLSKYLTSFATALSILLYIPVIILARRQMKAMRKKISETQIDHRRRIQLRMTLTIAFSSCCTFFLDCVPRAIGIYGTTKLMAEENIQCESVMTMLFHLTKLNSIIAFFLFYCRNELIKQTVNSMFNLNHASNYYFFVICFN</sequence>
<keyword evidence="4 5" id="KW-0472">Membrane</keyword>
<dbReference type="SUPFAM" id="SSF81321">
    <property type="entry name" value="Family A G protein-coupled receptor-like"/>
    <property type="match status" value="1"/>
</dbReference>
<dbReference type="GO" id="GO:0004930">
    <property type="term" value="F:G protein-coupled receptor activity"/>
    <property type="evidence" value="ECO:0007669"/>
    <property type="project" value="InterPro"/>
</dbReference>
<evidence type="ECO:0000259" key="6">
    <source>
        <dbReference type="PROSITE" id="PS50262"/>
    </source>
</evidence>
<evidence type="ECO:0000313" key="7">
    <source>
        <dbReference type="EMBL" id="VDN59952.1"/>
    </source>
</evidence>
<feature type="transmembrane region" description="Helical" evidence="5">
    <location>
        <begin position="129"/>
        <end position="149"/>
    </location>
</feature>
<dbReference type="InterPro" id="IPR000276">
    <property type="entry name" value="GPCR_Rhodpsn"/>
</dbReference>
<gene>
    <name evidence="7" type="ORF">DME_LOCUS9925</name>
</gene>
<dbReference type="Proteomes" id="UP000038040">
    <property type="component" value="Unplaced"/>
</dbReference>
<evidence type="ECO:0000256" key="5">
    <source>
        <dbReference type="SAM" id="Phobius"/>
    </source>
</evidence>
<feature type="domain" description="G-protein coupled receptors family 1 profile" evidence="6">
    <location>
        <begin position="21"/>
        <end position="231"/>
    </location>
</feature>
<feature type="transmembrane region" description="Helical" evidence="5">
    <location>
        <begin position="176"/>
        <end position="196"/>
    </location>
</feature>
<evidence type="ECO:0000256" key="3">
    <source>
        <dbReference type="ARBA" id="ARBA00022989"/>
    </source>
</evidence>
<dbReference type="Pfam" id="PF10316">
    <property type="entry name" value="7TM_GPCR_Srbc"/>
    <property type="match status" value="1"/>
</dbReference>
<dbReference type="Gene3D" id="1.20.1070.10">
    <property type="entry name" value="Rhodopsin 7-helix transmembrane proteins"/>
    <property type="match status" value="1"/>
</dbReference>
<reference evidence="10" key="1">
    <citation type="submission" date="2017-02" db="UniProtKB">
        <authorList>
            <consortium name="WormBaseParasite"/>
        </authorList>
    </citation>
    <scope>IDENTIFICATION</scope>
</reference>
<dbReference type="InterPro" id="IPR047130">
    <property type="entry name" value="7TM_GPCR_Srsx_nematod"/>
</dbReference>
<dbReference type="PROSITE" id="PS50262">
    <property type="entry name" value="G_PROTEIN_RECEP_F1_2"/>
    <property type="match status" value="1"/>
</dbReference>
<keyword evidence="3 5" id="KW-1133">Transmembrane helix</keyword>
<accession>A0A0N4UI42</accession>
<dbReference type="SMART" id="SM01381">
    <property type="entry name" value="7TM_GPCR_Srsx"/>
    <property type="match status" value="1"/>
</dbReference>
<keyword evidence="2 5" id="KW-0812">Transmembrane</keyword>
<dbReference type="WBParaSite" id="DME_0000725701-mRNA-1">
    <property type="protein sequence ID" value="DME_0000725701-mRNA-1"/>
    <property type="gene ID" value="DME_0000725701"/>
</dbReference>
<comment type="subcellular location">
    <subcellularLocation>
        <location evidence="1">Membrane</location>
    </subcellularLocation>
</comment>
<protein>
    <submittedName>
        <fullName evidence="10">G_PROTEIN_RECEP_F1_2 domain-containing protein</fullName>
    </submittedName>
</protein>
<organism evidence="8 10">
    <name type="scientific">Dracunculus medinensis</name>
    <name type="common">Guinea worm</name>
    <dbReference type="NCBI Taxonomy" id="318479"/>
    <lineage>
        <taxon>Eukaryota</taxon>
        <taxon>Metazoa</taxon>
        <taxon>Ecdysozoa</taxon>
        <taxon>Nematoda</taxon>
        <taxon>Chromadorea</taxon>
        <taxon>Rhabditida</taxon>
        <taxon>Spirurina</taxon>
        <taxon>Dracunculoidea</taxon>
        <taxon>Dracunculidae</taxon>
        <taxon>Dracunculus</taxon>
    </lineage>
</organism>
<dbReference type="GO" id="GO:0016020">
    <property type="term" value="C:membrane"/>
    <property type="evidence" value="ECO:0007669"/>
    <property type="project" value="UniProtKB-SubCell"/>
</dbReference>
<dbReference type="Proteomes" id="UP000274756">
    <property type="component" value="Unassembled WGS sequence"/>
</dbReference>
<evidence type="ECO:0000313" key="9">
    <source>
        <dbReference type="Proteomes" id="UP000274756"/>
    </source>
</evidence>
<dbReference type="AlphaFoldDB" id="A0A0N4UI42"/>